<evidence type="ECO:0000256" key="10">
    <source>
        <dbReference type="ARBA" id="ARBA00023180"/>
    </source>
</evidence>
<keyword evidence="11" id="KW-0868">Chloride</keyword>
<evidence type="ECO:0000256" key="7">
    <source>
        <dbReference type="ARBA" id="ARBA00023065"/>
    </source>
</evidence>
<keyword evidence="10" id="KW-0325">Glycoprotein</keyword>
<feature type="transmembrane region" description="Helical" evidence="13">
    <location>
        <begin position="300"/>
        <end position="326"/>
    </location>
</feature>
<keyword evidence="9" id="KW-0869">Chloride channel</keyword>
<name>A0A9K3PRJ3_9STRA</name>
<keyword evidence="5 13" id="KW-0812">Transmembrane</keyword>
<evidence type="ECO:0000256" key="3">
    <source>
        <dbReference type="ARBA" id="ARBA00022448"/>
    </source>
</evidence>
<evidence type="ECO:0000256" key="4">
    <source>
        <dbReference type="ARBA" id="ARBA00022475"/>
    </source>
</evidence>
<evidence type="ECO:0000256" key="6">
    <source>
        <dbReference type="ARBA" id="ARBA00022989"/>
    </source>
</evidence>
<dbReference type="PANTHER" id="PTHR12424:SF19">
    <property type="entry name" value="INTEGRASE ZINC-BINDING DOMAIN-CONTAINING PROTEIN"/>
    <property type="match status" value="1"/>
</dbReference>
<evidence type="ECO:0000256" key="12">
    <source>
        <dbReference type="ARBA" id="ARBA00023303"/>
    </source>
</evidence>
<evidence type="ECO:0000256" key="9">
    <source>
        <dbReference type="ARBA" id="ARBA00023173"/>
    </source>
</evidence>
<feature type="transmembrane region" description="Helical" evidence="13">
    <location>
        <begin position="338"/>
        <end position="358"/>
    </location>
</feature>
<evidence type="ECO:0000256" key="11">
    <source>
        <dbReference type="ARBA" id="ARBA00023214"/>
    </source>
</evidence>
<evidence type="ECO:0000313" key="14">
    <source>
        <dbReference type="EMBL" id="KAG7354674.1"/>
    </source>
</evidence>
<feature type="transmembrane region" description="Helical" evidence="13">
    <location>
        <begin position="75"/>
        <end position="96"/>
    </location>
</feature>
<comment type="caution">
    <text evidence="14">The sequence shown here is derived from an EMBL/GenBank/DDBJ whole genome shotgun (WGS) entry which is preliminary data.</text>
</comment>
<dbReference type="GO" id="GO:0005254">
    <property type="term" value="F:chloride channel activity"/>
    <property type="evidence" value="ECO:0007669"/>
    <property type="project" value="UniProtKB-KW"/>
</dbReference>
<keyword evidence="15" id="KW-1185">Reference proteome</keyword>
<dbReference type="GO" id="GO:0034707">
    <property type="term" value="C:chloride channel complex"/>
    <property type="evidence" value="ECO:0007669"/>
    <property type="project" value="UniProtKB-KW"/>
</dbReference>
<dbReference type="InterPro" id="IPR006990">
    <property type="entry name" value="Tweety"/>
</dbReference>
<keyword evidence="7" id="KW-0406">Ion transport</keyword>
<reference evidence="14" key="1">
    <citation type="journal article" date="2021" name="Sci. Rep.">
        <title>Diploid genomic architecture of Nitzschia inconspicua, an elite biomass production diatom.</title>
        <authorList>
            <person name="Oliver A."/>
            <person name="Podell S."/>
            <person name="Pinowska A."/>
            <person name="Traller J.C."/>
            <person name="Smith S.R."/>
            <person name="McClure R."/>
            <person name="Beliaev A."/>
            <person name="Bohutskyi P."/>
            <person name="Hill E.A."/>
            <person name="Rabines A."/>
            <person name="Zheng H."/>
            <person name="Allen L.Z."/>
            <person name="Kuo A."/>
            <person name="Grigoriev I.V."/>
            <person name="Allen A.E."/>
            <person name="Hazlebeck D."/>
            <person name="Allen E.E."/>
        </authorList>
    </citation>
    <scope>NUCLEOTIDE SEQUENCE</scope>
    <source>
        <strain evidence="14">Hildebrandi</strain>
    </source>
</reference>
<accession>A0A9K3PRJ3</accession>
<comment type="subcellular location">
    <subcellularLocation>
        <location evidence="1">Cell membrane</location>
        <topology evidence="1">Multi-pass membrane protein</topology>
    </subcellularLocation>
</comment>
<evidence type="ECO:0000313" key="15">
    <source>
        <dbReference type="Proteomes" id="UP000693970"/>
    </source>
</evidence>
<dbReference type="GO" id="GO:0005886">
    <property type="term" value="C:plasma membrane"/>
    <property type="evidence" value="ECO:0007669"/>
    <property type="project" value="UniProtKB-SubCell"/>
</dbReference>
<evidence type="ECO:0000256" key="1">
    <source>
        <dbReference type="ARBA" id="ARBA00004651"/>
    </source>
</evidence>
<evidence type="ECO:0000256" key="5">
    <source>
        <dbReference type="ARBA" id="ARBA00022692"/>
    </source>
</evidence>
<gene>
    <name evidence="14" type="ORF">IV203_004030</name>
</gene>
<dbReference type="PANTHER" id="PTHR12424">
    <property type="entry name" value="TWEETY-RELATED"/>
    <property type="match status" value="1"/>
</dbReference>
<keyword evidence="8 13" id="KW-0472">Membrane</keyword>
<dbReference type="EMBL" id="JAGRRH010000016">
    <property type="protein sequence ID" value="KAG7354674.1"/>
    <property type="molecule type" value="Genomic_DNA"/>
</dbReference>
<evidence type="ECO:0000256" key="8">
    <source>
        <dbReference type="ARBA" id="ARBA00023136"/>
    </source>
</evidence>
<evidence type="ECO:0000256" key="2">
    <source>
        <dbReference type="ARBA" id="ARBA00009849"/>
    </source>
</evidence>
<keyword evidence="12" id="KW-0407">Ion channel</keyword>
<keyword evidence="6 13" id="KW-1133">Transmembrane helix</keyword>
<organism evidence="14 15">
    <name type="scientific">Nitzschia inconspicua</name>
    <dbReference type="NCBI Taxonomy" id="303405"/>
    <lineage>
        <taxon>Eukaryota</taxon>
        <taxon>Sar</taxon>
        <taxon>Stramenopiles</taxon>
        <taxon>Ochrophyta</taxon>
        <taxon>Bacillariophyta</taxon>
        <taxon>Bacillariophyceae</taxon>
        <taxon>Bacillariophycidae</taxon>
        <taxon>Bacillariales</taxon>
        <taxon>Bacillariaceae</taxon>
        <taxon>Nitzschia</taxon>
    </lineage>
</organism>
<keyword evidence="4" id="KW-1003">Cell membrane</keyword>
<dbReference type="Proteomes" id="UP000693970">
    <property type="component" value="Unassembled WGS sequence"/>
</dbReference>
<proteinExistence type="inferred from homology"/>
<feature type="transmembrane region" description="Helical" evidence="13">
    <location>
        <begin position="507"/>
        <end position="528"/>
    </location>
</feature>
<evidence type="ECO:0000256" key="13">
    <source>
        <dbReference type="SAM" id="Phobius"/>
    </source>
</evidence>
<dbReference type="AlphaFoldDB" id="A0A9K3PRJ3"/>
<dbReference type="OrthoDB" id="46402at2759"/>
<comment type="similarity">
    <text evidence="2">Belongs to the tweety family.</text>
</comment>
<reference evidence="14" key="2">
    <citation type="submission" date="2021-04" db="EMBL/GenBank/DDBJ databases">
        <authorList>
            <person name="Podell S."/>
        </authorList>
    </citation>
    <scope>NUCLEOTIDE SEQUENCE</scope>
    <source>
        <strain evidence="14">Hildebrandi</strain>
    </source>
</reference>
<keyword evidence="3" id="KW-0813">Transport</keyword>
<sequence length="721" mass="81055">MDDFLSATTAPSNVATDEYCSIPTNILDDFKTVSFQNTKAIRWMHDIPPRYGKPDDVLLLMAGDEEQQKDYMRGLLASSITMFVFFLVWSLLLLIFKCFAPPDSSNATRWLAGERLRIDEPPSKEHKPFHHSEWQKKYDNTKKQLYCFRGIVLFAGLSIIVSAIVMSVLGTNSLTNTLDSVRLSLGLVHGLASEATGIVDQVIDLNQNVSSKIFTLLEDINGMCPLVRDPLCDDLQDLNSCDLSGFLGDDLSQIFQTVVGHFAAGERSVIYQEIIKARSGLDDVRQMALDVDNAASHFNWVFFLSMAFSLFLALLCLFIISSLLFRMPEMMLCLKSRILLPIFVVLVIFSYIFSLLFVTASMTTADVCIYKDERNNLDVRVLTLLGRFQEALGPIVVEFARFYIRQCPPELLPRELVGQMDYIIAGVPAIREFSSIVEESTDLIQGACGFAESDTQKLMDLADTAQTNLCEVADILTRVRLFFQCENWFPIYETTAYEALCYDGTDGFAYIASTQFVIVFMAFVILTFRVAFWDVQIGDGLDPEDDLCEDNEVKQNATDDTTQNDENEDRKYYSGITGLLKSSGTRPGEHGLKEKSEDHKWIAHAEANVAPDHTFSTFDTTVYVDGVEDDTHAYASETSTQENTDDDDASGDLVLEHQRSSRDADEGVEVGHFHNRSDAWSIWARQFTNGGGDGGWPAANDWGDDDDDRINVHFDNFEHFH</sequence>
<protein>
    <submittedName>
        <fullName evidence="14">Uncharacterized protein</fullName>
    </submittedName>
</protein>
<feature type="transmembrane region" description="Helical" evidence="13">
    <location>
        <begin position="146"/>
        <end position="169"/>
    </location>
</feature>